<comment type="caution">
    <text evidence="1">The sequence shown here is derived from an EMBL/GenBank/DDBJ whole genome shotgun (WGS) entry which is preliminary data.</text>
</comment>
<keyword evidence="2" id="KW-1185">Reference proteome</keyword>
<dbReference type="EMBL" id="JAUEPU010000039">
    <property type="protein sequence ID" value="KAK0488351.1"/>
    <property type="molecule type" value="Genomic_DNA"/>
</dbReference>
<proteinExistence type="predicted"/>
<evidence type="ECO:0000313" key="1">
    <source>
        <dbReference type="EMBL" id="KAK0488351.1"/>
    </source>
</evidence>
<gene>
    <name evidence="1" type="ORF">EDD18DRAFT_1110322</name>
</gene>
<protein>
    <recommendedName>
        <fullName evidence="3">F-box domain-containing protein</fullName>
    </recommendedName>
</protein>
<reference evidence="1" key="1">
    <citation type="submission" date="2023-06" db="EMBL/GenBank/DDBJ databases">
        <authorList>
            <consortium name="Lawrence Berkeley National Laboratory"/>
            <person name="Ahrendt S."/>
            <person name="Sahu N."/>
            <person name="Indic B."/>
            <person name="Wong-Bajracharya J."/>
            <person name="Merenyi Z."/>
            <person name="Ke H.-M."/>
            <person name="Monk M."/>
            <person name="Kocsube S."/>
            <person name="Drula E."/>
            <person name="Lipzen A."/>
            <person name="Balint B."/>
            <person name="Henrissat B."/>
            <person name="Andreopoulos B."/>
            <person name="Martin F.M."/>
            <person name="Harder C.B."/>
            <person name="Rigling D."/>
            <person name="Ford K.L."/>
            <person name="Foster G.D."/>
            <person name="Pangilinan J."/>
            <person name="Papanicolaou A."/>
            <person name="Barry K."/>
            <person name="LaButti K."/>
            <person name="Viragh M."/>
            <person name="Koriabine M."/>
            <person name="Yan M."/>
            <person name="Riley R."/>
            <person name="Champramary S."/>
            <person name="Plett K.L."/>
            <person name="Tsai I.J."/>
            <person name="Slot J."/>
            <person name="Sipos G."/>
            <person name="Plett J."/>
            <person name="Nagy L.G."/>
            <person name="Grigoriev I.V."/>
        </authorList>
    </citation>
    <scope>NUCLEOTIDE SEQUENCE</scope>
    <source>
        <strain evidence="1">HWK02</strain>
    </source>
</reference>
<evidence type="ECO:0008006" key="3">
    <source>
        <dbReference type="Google" id="ProtNLM"/>
    </source>
</evidence>
<evidence type="ECO:0000313" key="2">
    <source>
        <dbReference type="Proteomes" id="UP001175228"/>
    </source>
</evidence>
<accession>A0AA39TH03</accession>
<organism evidence="1 2">
    <name type="scientific">Armillaria luteobubalina</name>
    <dbReference type="NCBI Taxonomy" id="153913"/>
    <lineage>
        <taxon>Eukaryota</taxon>
        <taxon>Fungi</taxon>
        <taxon>Dikarya</taxon>
        <taxon>Basidiomycota</taxon>
        <taxon>Agaricomycotina</taxon>
        <taxon>Agaricomycetes</taxon>
        <taxon>Agaricomycetidae</taxon>
        <taxon>Agaricales</taxon>
        <taxon>Marasmiineae</taxon>
        <taxon>Physalacriaceae</taxon>
        <taxon>Armillaria</taxon>
    </lineage>
</organism>
<name>A0AA39TH03_9AGAR</name>
<dbReference type="AlphaFoldDB" id="A0AA39TH03"/>
<dbReference type="Proteomes" id="UP001175228">
    <property type="component" value="Unassembled WGS sequence"/>
</dbReference>
<sequence>MCSTNWSQYKLEDGDVLCGIMFCIRRIAAYAYLCYYILIRFGADRSVTSRKGCCFELEYMKANGFESQQLWRLFDGKVRIGNAPVHSVDNCILAIRIEKVLDNMEFEIEDGFRDSRRSTSLVSDTSVQVDSAKTLDETVVMSPSLVPANSSVRPESVDSDPAVFPVVNLATIPVHLEPVIPFVDRPHHTRPARDDHSEADMFGDSLEEPAVRRTPPEILMAIFSEFYNEPTYIFKVGDMGNMAFMLSHVCRQWRDVAIDLCTEFWVALEIAANTSSARGRTKGLTELTSMAIHRSRDRPLDVLFVGSDDKSVAPSFAEALCIVMAQSQRLEVLDLYLPSSFVPLLSVLAGCVPILRKCAVRALGRDISARHHVDAFADTPALERLTFTGFDPNSTFAAPHDSITYYEDVRYCLASEYIHERVLELLGSSPHIWYFRAVYQRPWMDQFRVGPLIECPNIRMFAASQGALFRSVTLPFVCSIVIESKPTRGIWDFTAGDCFLAVHDLIIRSQCHATLTHLAVYDTLLGIGIFDILSELPLLMDLAFHFTRWYESCDSIVHDIVIALSSVIKGDASSGLCCLNPALTRFAVIASGPPDNGQGSIGFVCSHLASMVEARCDSPFDSLSRLSVTVQASSPGLDFPRMSDGVIARLADCRSFGHDIRVAGLKYNVEWSLTIGPYYALYPNV</sequence>